<dbReference type="RefSeq" id="WP_370561981.1">
    <property type="nucleotide sequence ID" value="NZ_JBFWIB010000001.1"/>
</dbReference>
<dbReference type="InterPro" id="IPR001173">
    <property type="entry name" value="Glyco_trans_2-like"/>
</dbReference>
<protein>
    <submittedName>
        <fullName evidence="5">Glycosyltransferase family 2 protein</fullName>
    </submittedName>
</protein>
<organism evidence="5 6">
    <name type="scientific">Luteimonas salinilitoris</name>
    <dbReference type="NCBI Taxonomy" id="3237697"/>
    <lineage>
        <taxon>Bacteria</taxon>
        <taxon>Pseudomonadati</taxon>
        <taxon>Pseudomonadota</taxon>
        <taxon>Gammaproteobacteria</taxon>
        <taxon>Lysobacterales</taxon>
        <taxon>Lysobacteraceae</taxon>
        <taxon>Luteimonas</taxon>
    </lineage>
</organism>
<feature type="domain" description="Glycosyltransferase 2-like" evidence="4">
    <location>
        <begin position="7"/>
        <end position="128"/>
    </location>
</feature>
<reference evidence="5 6" key="1">
    <citation type="submission" date="2024-07" db="EMBL/GenBank/DDBJ databases">
        <title>Luteimonas salilacus sp. nov., isolated from the shore soil of Salt Lake in Tibet of China.</title>
        <authorList>
            <person name="Zhang X."/>
            <person name="Li A."/>
        </authorList>
    </citation>
    <scope>NUCLEOTIDE SEQUENCE [LARGE SCALE GENOMIC DNA]</scope>
    <source>
        <strain evidence="5 6">B3-2-R+30</strain>
    </source>
</reference>
<dbReference type="InterPro" id="IPR029044">
    <property type="entry name" value="Nucleotide-diphossugar_trans"/>
</dbReference>
<dbReference type="PANTHER" id="PTHR43685:SF5">
    <property type="entry name" value="GLYCOSYLTRANSFERASE EPSE-RELATED"/>
    <property type="match status" value="1"/>
</dbReference>
<evidence type="ECO:0000256" key="3">
    <source>
        <dbReference type="ARBA" id="ARBA00022679"/>
    </source>
</evidence>
<dbReference type="PANTHER" id="PTHR43685">
    <property type="entry name" value="GLYCOSYLTRANSFERASE"/>
    <property type="match status" value="1"/>
</dbReference>
<sequence>MKNELHSFVVPVYGQSPYLRECLESLRAQTLRSPIVISSSTPYEGLRALAEEFDARLVLHSPNAGIGRDWNFALSQSTTPWATVAHQDDLYLPTFAERTVAQIKASSSAVLVLTGYAELFDGQRRANSPMLLIKRILLELGFLGRERAETVKAKRRTLWFGSPIPCPSVTLSVSRAAARFREDLKVNLDWEAWLRLASEEGAFAYDREILMLHRIHASSQTSAAIHDGVRSREDLMMFESIWPPPIARILARAYTFSYETGQAS</sequence>
<name>A0ABV4HND3_9GAMM</name>
<dbReference type="SUPFAM" id="SSF53448">
    <property type="entry name" value="Nucleotide-diphospho-sugar transferases"/>
    <property type="match status" value="1"/>
</dbReference>
<dbReference type="EMBL" id="JBFWIC010000006">
    <property type="protein sequence ID" value="MEZ0474237.1"/>
    <property type="molecule type" value="Genomic_DNA"/>
</dbReference>
<dbReference type="Proteomes" id="UP001566331">
    <property type="component" value="Unassembled WGS sequence"/>
</dbReference>
<comment type="caution">
    <text evidence="5">The sequence shown here is derived from an EMBL/GenBank/DDBJ whole genome shotgun (WGS) entry which is preliminary data.</text>
</comment>
<keyword evidence="6" id="KW-1185">Reference proteome</keyword>
<evidence type="ECO:0000256" key="1">
    <source>
        <dbReference type="ARBA" id="ARBA00006739"/>
    </source>
</evidence>
<dbReference type="Pfam" id="PF00535">
    <property type="entry name" value="Glycos_transf_2"/>
    <property type="match status" value="1"/>
</dbReference>
<evidence type="ECO:0000313" key="5">
    <source>
        <dbReference type="EMBL" id="MEZ0474237.1"/>
    </source>
</evidence>
<evidence type="ECO:0000256" key="2">
    <source>
        <dbReference type="ARBA" id="ARBA00022676"/>
    </source>
</evidence>
<comment type="similarity">
    <text evidence="1">Belongs to the glycosyltransferase 2 family.</text>
</comment>
<gene>
    <name evidence="5" type="ORF">AB6713_06340</name>
</gene>
<accession>A0ABV4HND3</accession>
<evidence type="ECO:0000259" key="4">
    <source>
        <dbReference type="Pfam" id="PF00535"/>
    </source>
</evidence>
<dbReference type="Gene3D" id="3.90.550.10">
    <property type="entry name" value="Spore Coat Polysaccharide Biosynthesis Protein SpsA, Chain A"/>
    <property type="match status" value="1"/>
</dbReference>
<dbReference type="CDD" id="cd00761">
    <property type="entry name" value="Glyco_tranf_GTA_type"/>
    <property type="match status" value="1"/>
</dbReference>
<proteinExistence type="inferred from homology"/>
<dbReference type="InterPro" id="IPR050834">
    <property type="entry name" value="Glycosyltransf_2"/>
</dbReference>
<evidence type="ECO:0000313" key="6">
    <source>
        <dbReference type="Proteomes" id="UP001566331"/>
    </source>
</evidence>
<keyword evidence="2" id="KW-0328">Glycosyltransferase</keyword>
<keyword evidence="3" id="KW-0808">Transferase</keyword>